<sequence length="519" mass="57340">MSDEVTDVINAISRNQSRDTKHRIHYVIDGQPHSLTLAELDAKAIKVAHRLRELGVGPRDRVGIISPNRIEWVLLDLAVLKLGAVIAPFESDRFDPEKVGGDFGLAVVFAERAADSGDVLPMTTIAEWADGPEGEPLQPHSGYDPADICAIKFTSGSTGTPKGLEATVVSINSDITAVQEMFHHTDGDNLLSFMGMWFLQQRYWVYSALMYGHDITISTYEAALEVAALTAPTVVMGVPGFYEELLERLETTGPTADLDKRRERIQQELGGRVRYLWTGSAPPRRALLDFFNDCGVPLYEGYGLTEVCIVAKNHPGAVRLGSVGKLLPGKTVRIAADGTMIFGSSHPVNIRYTWAAPHVNEQTFLPTGEVKTSDIGYLDEDGFLFVRGRLDEAFSLTTGRTVYVRTIEERLRAHPDIHECVLYGADRSYLTVIISPAVPDPDHAALRRFIVECNEGVPHEERVHAVVLAPERFSIQNGLLTMQLKLRRRDIHARFANELAAVYREPDPGPADPLLIVAE</sequence>
<evidence type="ECO:0000313" key="3">
    <source>
        <dbReference type="Proteomes" id="UP000503540"/>
    </source>
</evidence>
<keyword evidence="3" id="KW-1185">Reference proteome</keyword>
<dbReference type="Gene3D" id="3.40.50.12780">
    <property type="entry name" value="N-terminal domain of ligase-like"/>
    <property type="match status" value="1"/>
</dbReference>
<dbReference type="EMBL" id="CP046172">
    <property type="protein sequence ID" value="QIS09363.1"/>
    <property type="molecule type" value="Genomic_DNA"/>
</dbReference>
<dbReference type="PANTHER" id="PTHR43201:SF32">
    <property type="entry name" value="2-SUCCINYLBENZOATE--COA LIGASE, CHLOROPLASTIC_PEROXISOMAL"/>
    <property type="match status" value="1"/>
</dbReference>
<feature type="domain" description="AMP-dependent synthetase/ligase" evidence="1">
    <location>
        <begin position="17"/>
        <end position="338"/>
    </location>
</feature>
<dbReference type="RefSeq" id="WP_167472480.1">
    <property type="nucleotide sequence ID" value="NZ_CP046172.1"/>
</dbReference>
<dbReference type="GO" id="GO:0031956">
    <property type="term" value="F:medium-chain fatty acid-CoA ligase activity"/>
    <property type="evidence" value="ECO:0007669"/>
    <property type="project" value="TreeGrafter"/>
</dbReference>
<dbReference type="PROSITE" id="PS00455">
    <property type="entry name" value="AMP_BINDING"/>
    <property type="match status" value="1"/>
</dbReference>
<dbReference type="Proteomes" id="UP000503540">
    <property type="component" value="Chromosome"/>
</dbReference>
<dbReference type="InterPro" id="IPR042099">
    <property type="entry name" value="ANL_N_sf"/>
</dbReference>
<dbReference type="SUPFAM" id="SSF56801">
    <property type="entry name" value="Acetyl-CoA synthetase-like"/>
    <property type="match status" value="1"/>
</dbReference>
<name>A0A6G9Y8H7_9NOCA</name>
<dbReference type="PANTHER" id="PTHR43201">
    <property type="entry name" value="ACYL-COA SYNTHETASE"/>
    <property type="match status" value="1"/>
</dbReference>
<dbReference type="InterPro" id="IPR000873">
    <property type="entry name" value="AMP-dep_synth/lig_dom"/>
</dbReference>
<dbReference type="Pfam" id="PF00501">
    <property type="entry name" value="AMP-binding"/>
    <property type="match status" value="1"/>
</dbReference>
<gene>
    <name evidence="2" type="ORF">F5544_07280</name>
</gene>
<dbReference type="InterPro" id="IPR020845">
    <property type="entry name" value="AMP-binding_CS"/>
</dbReference>
<dbReference type="AlphaFoldDB" id="A0A6G9Y8H7"/>
<evidence type="ECO:0000313" key="2">
    <source>
        <dbReference type="EMBL" id="QIS09363.1"/>
    </source>
</evidence>
<organism evidence="2 3">
    <name type="scientific">Nocardia arthritidis</name>
    <dbReference type="NCBI Taxonomy" id="228602"/>
    <lineage>
        <taxon>Bacteria</taxon>
        <taxon>Bacillati</taxon>
        <taxon>Actinomycetota</taxon>
        <taxon>Actinomycetes</taxon>
        <taxon>Mycobacteriales</taxon>
        <taxon>Nocardiaceae</taxon>
        <taxon>Nocardia</taxon>
    </lineage>
</organism>
<protein>
    <submittedName>
        <fullName evidence="2">AMP-binding protein</fullName>
    </submittedName>
</protein>
<evidence type="ECO:0000259" key="1">
    <source>
        <dbReference type="Pfam" id="PF00501"/>
    </source>
</evidence>
<dbReference type="KEGG" id="nah:F5544_07280"/>
<dbReference type="GO" id="GO:0006631">
    <property type="term" value="P:fatty acid metabolic process"/>
    <property type="evidence" value="ECO:0007669"/>
    <property type="project" value="TreeGrafter"/>
</dbReference>
<dbReference type="Pfam" id="PF23562">
    <property type="entry name" value="AMP-binding_C_3"/>
    <property type="match status" value="1"/>
</dbReference>
<accession>A0A6G9Y8H7</accession>
<reference evidence="2 3" key="1">
    <citation type="journal article" date="2019" name="ACS Chem. Biol.">
        <title>Identification and Mobilization of a Cryptic Antibiotic Biosynthesis Gene Locus from a Human-Pathogenic Nocardia Isolate.</title>
        <authorList>
            <person name="Herisse M."/>
            <person name="Ishida K."/>
            <person name="Porter J.L."/>
            <person name="Howden B."/>
            <person name="Hertweck C."/>
            <person name="Stinear T.P."/>
            <person name="Pidot S.J."/>
        </authorList>
    </citation>
    <scope>NUCLEOTIDE SEQUENCE [LARGE SCALE GENOMIC DNA]</scope>
    <source>
        <strain evidence="2 3">AUSMDU00012717</strain>
    </source>
</reference>
<proteinExistence type="predicted"/>